<proteinExistence type="predicted"/>
<accession>A0A6B2LGD3</accession>
<dbReference type="CDD" id="cd18787">
    <property type="entry name" value="SF2_C_DEAD"/>
    <property type="match status" value="1"/>
</dbReference>
<dbReference type="PROSITE" id="PS51194">
    <property type="entry name" value="HELICASE_CTER"/>
    <property type="match status" value="1"/>
</dbReference>
<dbReference type="SUPFAM" id="SSF52540">
    <property type="entry name" value="P-loop containing nucleoside triphosphate hydrolases"/>
    <property type="match status" value="1"/>
</dbReference>
<name>A0A6B2LGD3_9EUKA</name>
<dbReference type="InterPro" id="IPR027417">
    <property type="entry name" value="P-loop_NTPase"/>
</dbReference>
<evidence type="ECO:0000259" key="1">
    <source>
        <dbReference type="PROSITE" id="PS51194"/>
    </source>
</evidence>
<reference evidence="2" key="1">
    <citation type="journal article" date="2020" name="J. Eukaryot. Microbiol.">
        <title>De novo Sequencing, Assembly and Annotation of the Transcriptome for the Free-Living Testate Amoeba Arcella intermedia.</title>
        <authorList>
            <person name="Ribeiro G.M."/>
            <person name="Porfirio-Sousa A.L."/>
            <person name="Maurer-Alcala X.X."/>
            <person name="Katz L.A."/>
            <person name="Lahr D.J.G."/>
        </authorList>
    </citation>
    <scope>NUCLEOTIDE SEQUENCE</scope>
</reference>
<dbReference type="Gene3D" id="3.40.50.300">
    <property type="entry name" value="P-loop containing nucleotide triphosphate hydrolases"/>
    <property type="match status" value="2"/>
</dbReference>
<evidence type="ECO:0000313" key="2">
    <source>
        <dbReference type="EMBL" id="NDV35861.1"/>
    </source>
</evidence>
<dbReference type="AlphaFoldDB" id="A0A6B2LGD3"/>
<dbReference type="PANTHER" id="PTHR47958">
    <property type="entry name" value="ATP-DEPENDENT RNA HELICASE DBP3"/>
    <property type="match status" value="1"/>
</dbReference>
<sequence length="242" mass="26971">MLEREVVSLGEVRVLIVEEVSLLLDMGFEPQVRRIVGGVPHAGQRQTLMSTVAFPKEVELFAGDISSNCVKLGAKLAKTVNITQRVIQVEETQKKLKLIELLGTLEGFTLVFVERKKKVSEVYTYITENLGIPCAALHGDMSSSDRDVSIKLSSSGKVKVLIATDITSRGIDLPNIKNIVNYDMPPEIDDYVYRMGKTGREESGTVISFLNRSNINIAHHLIRLLEDSNEPVESFLHQYTNL</sequence>
<dbReference type="Pfam" id="PF00271">
    <property type="entry name" value="Helicase_C"/>
    <property type="match status" value="1"/>
</dbReference>
<dbReference type="EMBL" id="GIBP01006892">
    <property type="protein sequence ID" value="NDV35861.1"/>
    <property type="molecule type" value="Transcribed_RNA"/>
</dbReference>
<feature type="domain" description="Helicase C-terminal" evidence="1">
    <location>
        <begin position="97"/>
        <end position="242"/>
    </location>
</feature>
<dbReference type="InterPro" id="IPR001650">
    <property type="entry name" value="Helicase_C-like"/>
</dbReference>
<organism evidence="2">
    <name type="scientific">Arcella intermedia</name>
    <dbReference type="NCBI Taxonomy" id="1963864"/>
    <lineage>
        <taxon>Eukaryota</taxon>
        <taxon>Amoebozoa</taxon>
        <taxon>Tubulinea</taxon>
        <taxon>Elardia</taxon>
        <taxon>Arcellinida</taxon>
        <taxon>Sphaerothecina</taxon>
        <taxon>Arcellidae</taxon>
        <taxon>Arcella</taxon>
    </lineage>
</organism>
<protein>
    <recommendedName>
        <fullName evidence="1">Helicase C-terminal domain-containing protein</fullName>
    </recommendedName>
</protein>
<dbReference type="SMART" id="SM00490">
    <property type="entry name" value="HELICc"/>
    <property type="match status" value="1"/>
</dbReference>